<feature type="region of interest" description="Disordered" evidence="2">
    <location>
        <begin position="323"/>
        <end position="346"/>
    </location>
</feature>
<dbReference type="PANTHER" id="PTHR43215:SF14">
    <property type="entry name" value="RADIAL SPOKE HEAD 1 HOMOLOG"/>
    <property type="match status" value="1"/>
</dbReference>
<dbReference type="AlphaFoldDB" id="A0A6A5B978"/>
<dbReference type="Proteomes" id="UP000444721">
    <property type="component" value="Unassembled WGS sequence"/>
</dbReference>
<dbReference type="Pfam" id="PF02493">
    <property type="entry name" value="MORN"/>
    <property type="match status" value="3"/>
</dbReference>
<organism evidence="3 4">
    <name type="scientific">Naegleria fowleri</name>
    <name type="common">Brain eating amoeba</name>
    <dbReference type="NCBI Taxonomy" id="5763"/>
    <lineage>
        <taxon>Eukaryota</taxon>
        <taxon>Discoba</taxon>
        <taxon>Heterolobosea</taxon>
        <taxon>Tetramitia</taxon>
        <taxon>Eutetramitia</taxon>
        <taxon>Vahlkampfiidae</taxon>
        <taxon>Naegleria</taxon>
    </lineage>
</organism>
<evidence type="ECO:0000313" key="3">
    <source>
        <dbReference type="EMBL" id="KAF0974763.1"/>
    </source>
</evidence>
<name>A0A6A5B978_NAEFO</name>
<dbReference type="PANTHER" id="PTHR43215">
    <property type="entry name" value="RADIAL SPOKE HEAD 1 HOMOLOG"/>
    <property type="match status" value="1"/>
</dbReference>
<dbReference type="VEuPathDB" id="AmoebaDB:NF0020900"/>
<dbReference type="SMART" id="SM00698">
    <property type="entry name" value="MORN"/>
    <property type="match status" value="3"/>
</dbReference>
<dbReference type="SUPFAM" id="SSF82185">
    <property type="entry name" value="Histone H3 K4-specific methyltransferase SET7/9 N-terminal domain"/>
    <property type="match status" value="1"/>
</dbReference>
<evidence type="ECO:0000256" key="2">
    <source>
        <dbReference type="SAM" id="MobiDB-lite"/>
    </source>
</evidence>
<proteinExistence type="predicted"/>
<dbReference type="Gene3D" id="2.20.110.10">
    <property type="entry name" value="Histone H3 K4-specific methyltransferase SET7/9 N-terminal domain"/>
    <property type="match status" value="2"/>
</dbReference>
<reference evidence="3 4" key="1">
    <citation type="journal article" date="2019" name="Sci. Rep.">
        <title>Nanopore sequencing improves the draft genome of the human pathogenic amoeba Naegleria fowleri.</title>
        <authorList>
            <person name="Liechti N."/>
            <person name="Schurch N."/>
            <person name="Bruggmann R."/>
            <person name="Wittwer M."/>
        </authorList>
    </citation>
    <scope>NUCLEOTIDE SEQUENCE [LARGE SCALE GENOMIC DNA]</scope>
    <source>
        <strain evidence="3 4">ATCC 30894</strain>
    </source>
</reference>
<dbReference type="VEuPathDB" id="AmoebaDB:NfTy_077250"/>
<keyword evidence="1" id="KW-0677">Repeat</keyword>
<accession>A0A6A5B978</accession>
<dbReference type="GeneID" id="68113455"/>
<feature type="region of interest" description="Disordered" evidence="2">
    <location>
        <begin position="249"/>
        <end position="269"/>
    </location>
</feature>
<dbReference type="VEuPathDB" id="AmoebaDB:NF0020910"/>
<dbReference type="RefSeq" id="XP_044559476.1">
    <property type="nucleotide sequence ID" value="XM_044709850.1"/>
</dbReference>
<evidence type="ECO:0008006" key="5">
    <source>
        <dbReference type="Google" id="ProtNLM"/>
    </source>
</evidence>
<comment type="caution">
    <text evidence="3">The sequence shown here is derived from an EMBL/GenBank/DDBJ whole genome shotgun (WGS) entry which is preliminary data.</text>
</comment>
<protein>
    <recommendedName>
        <fullName evidence="5">MORN repeat-containing protein 5</fullName>
    </recommendedName>
</protein>
<dbReference type="VEuPathDB" id="AmoebaDB:FDP41_006237"/>
<dbReference type="EMBL" id="VFQX01000051">
    <property type="protein sequence ID" value="KAF0974763.1"/>
    <property type="molecule type" value="Genomic_DNA"/>
</dbReference>
<gene>
    <name evidence="3" type="ORF">FDP41_006237</name>
</gene>
<keyword evidence="4" id="KW-1185">Reference proteome</keyword>
<dbReference type="InterPro" id="IPR003409">
    <property type="entry name" value="MORN"/>
</dbReference>
<feature type="region of interest" description="Disordered" evidence="2">
    <location>
        <begin position="1"/>
        <end position="24"/>
    </location>
</feature>
<evidence type="ECO:0000313" key="4">
    <source>
        <dbReference type="Proteomes" id="UP000444721"/>
    </source>
</evidence>
<dbReference type="GO" id="GO:0005829">
    <property type="term" value="C:cytosol"/>
    <property type="evidence" value="ECO:0007669"/>
    <property type="project" value="TreeGrafter"/>
</dbReference>
<dbReference type="OrthoDB" id="437960at2759"/>
<sequence length="399" mass="46596">MSATNATKDNKKKPTGGNRKELSDEERSGKCLFYFSDDITYDGEWILNEETMQKQKHGFGIYKDGNNIYEGTFENDMIHGKGKMIWADGAQYEGDFVKGQMEGTGVFIWPNKTQRYEGTFVNNKMHGKGRYISEDGKTQFSKINSKKNQIRMSKGKTENSTFGMRWKDGDPSMIVNNDRIWRNAIKTENAIRNSWTENFDFLVDEKRLRLERMANELTNEKLQKQNYNYSDTDQLTTATVRRALNLDEILPKPPHLENKKPGSPKKSKMESYYQYTLPPQKQNPFQLEQDPKKNISKLEETEKRCYSLTPNTTIHSSDLYNKKEMKTKEKKDAKQPKEHHTNVEDDFDKSFKTMLSRKNEGRVKEDLSRLSNSDYGSLPTLETFSNHYTKYGRKRFVLN</sequence>
<evidence type="ECO:0000256" key="1">
    <source>
        <dbReference type="ARBA" id="ARBA00022737"/>
    </source>
</evidence>